<proteinExistence type="predicted"/>
<dbReference type="Proteomes" id="UP000680348">
    <property type="component" value="Unassembled WGS sequence"/>
</dbReference>
<reference evidence="1" key="1">
    <citation type="submission" date="2021-04" db="EMBL/GenBank/DDBJ databases">
        <title>Pseudaminobacter soli sp. nov., isolated from paddy soil contaminated by heavy metals.</title>
        <authorList>
            <person name="Zhang K."/>
        </authorList>
    </citation>
    <scope>NUCLEOTIDE SEQUENCE</scope>
    <source>
        <strain evidence="1">19-2017</strain>
    </source>
</reference>
<gene>
    <name evidence="1" type="ORF">KEU06_08730</name>
</gene>
<keyword evidence="2" id="KW-1185">Reference proteome</keyword>
<sequence>MIILNEFQARVLYRLRDKGPMSPSDIGQDMGFDYEVAASSVMRPLRKLVGLNLVRREAKNKRVVKYCVASKELPPIIISGKTENPRPPLAIAPVTTPLPHLVTLAMKAIDANR</sequence>
<dbReference type="InterPro" id="IPR036388">
    <property type="entry name" value="WH-like_DNA-bd_sf"/>
</dbReference>
<dbReference type="GO" id="GO:0003700">
    <property type="term" value="F:DNA-binding transcription factor activity"/>
    <property type="evidence" value="ECO:0007669"/>
    <property type="project" value="InterPro"/>
</dbReference>
<dbReference type="EMBL" id="JAGWCR010000004">
    <property type="protein sequence ID" value="MBS3648712.1"/>
    <property type="molecule type" value="Genomic_DNA"/>
</dbReference>
<evidence type="ECO:0000313" key="2">
    <source>
        <dbReference type="Proteomes" id="UP000680348"/>
    </source>
</evidence>
<evidence type="ECO:0000313" key="1">
    <source>
        <dbReference type="EMBL" id="MBS3648712.1"/>
    </source>
</evidence>
<dbReference type="RefSeq" id="WP_188254277.1">
    <property type="nucleotide sequence ID" value="NZ_JABVCF010000004.1"/>
</dbReference>
<dbReference type="InterPro" id="IPR036390">
    <property type="entry name" value="WH_DNA-bd_sf"/>
</dbReference>
<protein>
    <recommendedName>
        <fullName evidence="3">MarR family transcriptional regulator</fullName>
    </recommendedName>
</protein>
<comment type="caution">
    <text evidence="1">The sequence shown here is derived from an EMBL/GenBank/DDBJ whole genome shotgun (WGS) entry which is preliminary data.</text>
</comment>
<accession>A0A942DXB5</accession>
<dbReference type="AlphaFoldDB" id="A0A942DXB5"/>
<name>A0A942DXB5_9HYPH</name>
<dbReference type="SUPFAM" id="SSF46785">
    <property type="entry name" value="Winged helix' DNA-binding domain"/>
    <property type="match status" value="1"/>
</dbReference>
<dbReference type="Gene3D" id="1.10.10.10">
    <property type="entry name" value="Winged helix-like DNA-binding domain superfamily/Winged helix DNA-binding domain"/>
    <property type="match status" value="1"/>
</dbReference>
<evidence type="ECO:0008006" key="3">
    <source>
        <dbReference type="Google" id="ProtNLM"/>
    </source>
</evidence>
<organism evidence="1 2">
    <name type="scientific">Pseudaminobacter soli</name>
    <name type="common">ex Zhang et al. 2022</name>
    <dbReference type="NCBI Taxonomy" id="2831468"/>
    <lineage>
        <taxon>Bacteria</taxon>
        <taxon>Pseudomonadati</taxon>
        <taxon>Pseudomonadota</taxon>
        <taxon>Alphaproteobacteria</taxon>
        <taxon>Hyphomicrobiales</taxon>
        <taxon>Phyllobacteriaceae</taxon>
        <taxon>Pseudaminobacter</taxon>
    </lineage>
</organism>